<dbReference type="AlphaFoldDB" id="A0A851GRR8"/>
<dbReference type="EMBL" id="JACBAZ010000049">
    <property type="protein sequence ID" value="NWK57815.1"/>
    <property type="molecule type" value="Genomic_DNA"/>
</dbReference>
<comment type="caution">
    <text evidence="1">The sequence shown here is derived from an EMBL/GenBank/DDBJ whole genome shotgun (WGS) entry which is preliminary data.</text>
</comment>
<reference evidence="1 2" key="1">
    <citation type="submission" date="2020-07" db="EMBL/GenBank/DDBJ databases">
        <title>Roseicoccus Jingziensis gen. nov., sp. nov., isolated from coastal seawater.</title>
        <authorList>
            <person name="Feng X."/>
        </authorList>
    </citation>
    <scope>NUCLEOTIDE SEQUENCE [LARGE SCALE GENOMIC DNA]</scope>
    <source>
        <strain evidence="1 2">N1E253</strain>
    </source>
</reference>
<proteinExistence type="predicted"/>
<dbReference type="RefSeq" id="WP_178935334.1">
    <property type="nucleotide sequence ID" value="NZ_JACBAZ010000049.1"/>
</dbReference>
<evidence type="ECO:0000313" key="1">
    <source>
        <dbReference type="EMBL" id="NWK57815.1"/>
    </source>
</evidence>
<accession>A0A851GRR8</accession>
<gene>
    <name evidence="1" type="ORF">HW115_19505</name>
</gene>
<sequence length="167" mass="19327">MDIDTIFEEWTLGDQQTSELQPLCDAKLRDALYCLIPNNPSPIHRKLILELLSEEVIYRRGLWERTINNDDYYENIYLCVFLLTRLEKVEDVFHIWQVKHLNMDVGSIIDVYFLVGGGIDATLAYLTADKSEVADKIIQYILDASITQADVEGWIDGQIEYHDRISA</sequence>
<protein>
    <submittedName>
        <fullName evidence="1">Uncharacterized protein</fullName>
    </submittedName>
</protein>
<dbReference type="Proteomes" id="UP000557872">
    <property type="component" value="Unassembled WGS sequence"/>
</dbReference>
<name>A0A851GRR8_9BACT</name>
<evidence type="ECO:0000313" key="2">
    <source>
        <dbReference type="Proteomes" id="UP000557872"/>
    </source>
</evidence>
<organism evidence="1 2">
    <name type="scientific">Oceaniferula marina</name>
    <dbReference type="NCBI Taxonomy" id="2748318"/>
    <lineage>
        <taxon>Bacteria</taxon>
        <taxon>Pseudomonadati</taxon>
        <taxon>Verrucomicrobiota</taxon>
        <taxon>Verrucomicrobiia</taxon>
        <taxon>Verrucomicrobiales</taxon>
        <taxon>Verrucomicrobiaceae</taxon>
        <taxon>Oceaniferula</taxon>
    </lineage>
</organism>
<keyword evidence="2" id="KW-1185">Reference proteome</keyword>